<name>A0ABT6C393_9MICO</name>
<comment type="caution">
    <text evidence="1">The sequence shown here is derived from an EMBL/GenBank/DDBJ whole genome shotgun (WGS) entry which is preliminary data.</text>
</comment>
<gene>
    <name evidence="1" type="ORF">P4R38_03595</name>
</gene>
<sequence>MTRLPRSRPHYTPRRLVRLMNLWPPLLGTGIRVQEIADDWTYARVKLLLNRVNRNQHGTAFGGSIGAMSDAFYAILLMHQLGKDYKVWDQAAQIEYVSPGVGTVYGTFRMPAEKVAEIRERCDRGEKVLEWFETDLTLRDGTVVARIRRQVYARRKPASPAVARPARRSRRSIWSAGVVLAKVCRSPR</sequence>
<protein>
    <submittedName>
        <fullName evidence="1">YiiD C-terminal domain-containing protein</fullName>
    </submittedName>
</protein>
<dbReference type="SUPFAM" id="SSF54637">
    <property type="entry name" value="Thioesterase/thiol ester dehydrase-isomerase"/>
    <property type="match status" value="1"/>
</dbReference>
<accession>A0ABT6C393</accession>
<reference evidence="1 2" key="1">
    <citation type="submission" date="2023-03" db="EMBL/GenBank/DDBJ databases">
        <title>YIM 133296 draft genome.</title>
        <authorList>
            <person name="Xiong L."/>
        </authorList>
    </citation>
    <scope>NUCLEOTIDE SEQUENCE [LARGE SCALE GENOMIC DNA]</scope>
    <source>
        <strain evidence="1 2">YIM 133296</strain>
    </source>
</reference>
<dbReference type="EMBL" id="JAROAV010000010">
    <property type="protein sequence ID" value="MDF8263332.1"/>
    <property type="molecule type" value="Genomic_DNA"/>
</dbReference>
<dbReference type="InterPro" id="IPR027961">
    <property type="entry name" value="DUF4442"/>
</dbReference>
<dbReference type="Pfam" id="PF14539">
    <property type="entry name" value="DUF4442"/>
    <property type="match status" value="1"/>
</dbReference>
<keyword evidence="2" id="KW-1185">Reference proteome</keyword>
<evidence type="ECO:0000313" key="1">
    <source>
        <dbReference type="EMBL" id="MDF8263332.1"/>
    </source>
</evidence>
<dbReference type="Proteomes" id="UP001528912">
    <property type="component" value="Unassembled WGS sequence"/>
</dbReference>
<proteinExistence type="predicted"/>
<evidence type="ECO:0000313" key="2">
    <source>
        <dbReference type="Proteomes" id="UP001528912"/>
    </source>
</evidence>
<dbReference type="Gene3D" id="3.10.129.10">
    <property type="entry name" value="Hotdog Thioesterase"/>
    <property type="match status" value="1"/>
</dbReference>
<organism evidence="1 2">
    <name type="scientific">Luteipulveratus flavus</name>
    <dbReference type="NCBI Taxonomy" id="3031728"/>
    <lineage>
        <taxon>Bacteria</taxon>
        <taxon>Bacillati</taxon>
        <taxon>Actinomycetota</taxon>
        <taxon>Actinomycetes</taxon>
        <taxon>Micrococcales</taxon>
        <taxon>Dermacoccaceae</taxon>
        <taxon>Luteipulveratus</taxon>
    </lineage>
</organism>
<dbReference type="RefSeq" id="WP_277191083.1">
    <property type="nucleotide sequence ID" value="NZ_JAROAV010000010.1"/>
</dbReference>
<dbReference type="InterPro" id="IPR029069">
    <property type="entry name" value="HotDog_dom_sf"/>
</dbReference>